<evidence type="ECO:0000259" key="2">
    <source>
        <dbReference type="Pfam" id="PF13004"/>
    </source>
</evidence>
<feature type="chain" id="PRO_5032553139" description="BACON domain-containing protein" evidence="1">
    <location>
        <begin position="25"/>
        <end position="404"/>
    </location>
</feature>
<reference evidence="3" key="1">
    <citation type="submission" date="2020-08" db="EMBL/GenBank/DDBJ databases">
        <title>Genomic Encyclopedia of Type Strains, Phase IV (KMG-IV): sequencing the most valuable type-strain genomes for metagenomic binning, comparative biology and taxonomic classification.</title>
        <authorList>
            <person name="Goeker M."/>
        </authorList>
    </citation>
    <scope>NUCLEOTIDE SEQUENCE [LARGE SCALE GENOMIC DNA]</scope>
    <source>
        <strain evidence="3">DSM 105720</strain>
    </source>
</reference>
<dbReference type="PROSITE" id="PS51257">
    <property type="entry name" value="PROKAR_LIPOPROTEIN"/>
    <property type="match status" value="1"/>
</dbReference>
<comment type="caution">
    <text evidence="3">The sequence shown here is derived from an EMBL/GenBank/DDBJ whole genome shotgun (WGS) entry which is preliminary data.</text>
</comment>
<dbReference type="AlphaFoldDB" id="A0A840D8P1"/>
<evidence type="ECO:0000313" key="4">
    <source>
        <dbReference type="Proteomes" id="UP000560658"/>
    </source>
</evidence>
<feature type="domain" description="BACON" evidence="2">
    <location>
        <begin position="248"/>
        <end position="302"/>
    </location>
</feature>
<protein>
    <recommendedName>
        <fullName evidence="2">BACON domain-containing protein</fullName>
    </recommendedName>
</protein>
<dbReference type="RefSeq" id="WP_081741216.1">
    <property type="nucleotide sequence ID" value="NZ_JACIER010000011.1"/>
</dbReference>
<dbReference type="Pfam" id="PF13004">
    <property type="entry name" value="BACON"/>
    <property type="match status" value="2"/>
</dbReference>
<evidence type="ECO:0000313" key="3">
    <source>
        <dbReference type="EMBL" id="MBB4044975.1"/>
    </source>
</evidence>
<dbReference type="Gene3D" id="2.60.40.10">
    <property type="entry name" value="Immunoglobulins"/>
    <property type="match status" value="3"/>
</dbReference>
<gene>
    <name evidence="3" type="ORF">GGR06_002777</name>
</gene>
<feature type="domain" description="BACON" evidence="2">
    <location>
        <begin position="151"/>
        <end position="206"/>
    </location>
</feature>
<feature type="signal peptide" evidence="1">
    <location>
        <begin position="1"/>
        <end position="24"/>
    </location>
</feature>
<keyword evidence="1" id="KW-0732">Signal</keyword>
<name>A0A840D8P1_9BACE</name>
<dbReference type="CDD" id="cd14948">
    <property type="entry name" value="BACON"/>
    <property type="match status" value="3"/>
</dbReference>
<accession>A0A840D8P1</accession>
<organism evidence="3 4">
    <name type="scientific">Bacteroides reticulotermitis</name>
    <dbReference type="NCBI Taxonomy" id="1133319"/>
    <lineage>
        <taxon>Bacteria</taxon>
        <taxon>Pseudomonadati</taxon>
        <taxon>Bacteroidota</taxon>
        <taxon>Bacteroidia</taxon>
        <taxon>Bacteroidales</taxon>
        <taxon>Bacteroidaceae</taxon>
        <taxon>Bacteroides</taxon>
    </lineage>
</organism>
<sequence length="404" mass="44079">MNLFILKHKMLVLFAATVMLTACGEDAIEEVGIITLDHELYECSKEGGTVEVKVNSPEDWTLKGYSYWAIPSATEGKNGDVITFTVEENLSLQPLKMEYIFVAGNATKPFTIRQTEGEYVEDAITLSENALTIGPDGGTLEATITSSKGWSVNNSSNSWCRISSTKGQSGDKVTWTVDPSYQSLDRKLTFTFTRGYASVSLTITQSKRASTPNDIVLSMESDNVGEEGGTIILAVESALYDWTMSVGTGTWCHIDDAHGGSKDDKNVQFTYTVDPNTTAYARTNTTTFRAGPTTKTFKITQKACPKSPDDIVLSGETFDMPAEGGTVEVVLKSVKYDWTMTTYPPSGWTLDNTTRKGSKDDKDIVFNFTAPINTAKNAKTCNMSFTVGPTTKTVKIVQQPASIK</sequence>
<proteinExistence type="predicted"/>
<dbReference type="EMBL" id="JACIER010000011">
    <property type="protein sequence ID" value="MBB4044975.1"/>
    <property type="molecule type" value="Genomic_DNA"/>
</dbReference>
<dbReference type="InterPro" id="IPR024361">
    <property type="entry name" value="BACON"/>
</dbReference>
<evidence type="ECO:0000256" key="1">
    <source>
        <dbReference type="SAM" id="SignalP"/>
    </source>
</evidence>
<dbReference type="Proteomes" id="UP000560658">
    <property type="component" value="Unassembled WGS sequence"/>
</dbReference>
<keyword evidence="4" id="KW-1185">Reference proteome</keyword>
<dbReference type="InterPro" id="IPR013783">
    <property type="entry name" value="Ig-like_fold"/>
</dbReference>